<proteinExistence type="predicted"/>
<dbReference type="Proteomes" id="UP000069935">
    <property type="component" value="Chromosome 1"/>
</dbReference>
<gene>
    <name evidence="1" type="ORF">AL072_08700</name>
</gene>
<evidence type="ECO:0000313" key="1">
    <source>
        <dbReference type="EMBL" id="ALG70979.1"/>
    </source>
</evidence>
<reference evidence="1 2" key="2">
    <citation type="journal article" date="2016" name="Genome Announc.">
        <title>Complete Genome Sequence of a Strain of Azospirillum thiophilum Isolated from a Sulfide Spring.</title>
        <authorList>
            <person name="Fomenkov A."/>
            <person name="Vincze T."/>
            <person name="Grabovich M."/>
            <person name="Anton B.P."/>
            <person name="Dubinina G."/>
            <person name="Orlova M."/>
            <person name="Belousova E."/>
            <person name="Roberts R.J."/>
        </authorList>
    </citation>
    <scope>NUCLEOTIDE SEQUENCE [LARGE SCALE GENOMIC DNA]</scope>
    <source>
        <strain evidence="1 2">BV-S</strain>
    </source>
</reference>
<name>A0AAC8VWV6_9PROT</name>
<dbReference type="EMBL" id="CP012401">
    <property type="protein sequence ID" value="ALG70979.1"/>
    <property type="molecule type" value="Genomic_DNA"/>
</dbReference>
<dbReference type="KEGG" id="ati:AL072_08700"/>
<organism evidence="1 2">
    <name type="scientific">Azospirillum thiophilum</name>
    <dbReference type="NCBI Taxonomy" id="528244"/>
    <lineage>
        <taxon>Bacteria</taxon>
        <taxon>Pseudomonadati</taxon>
        <taxon>Pseudomonadota</taxon>
        <taxon>Alphaproteobacteria</taxon>
        <taxon>Rhodospirillales</taxon>
        <taxon>Azospirillaceae</taxon>
        <taxon>Azospirillum</taxon>
    </lineage>
</organism>
<sequence>MAHRCAHYQQSNDARPGLFFAPHAYLTTPAPSGQRKPDAVIIDESWWQVAIKERSITLEDWLADRVWLGGAPVDEDDVTLGLARAWLVRRAGLVHQLMLAGTAPADWPAHGLTADDCRRAARLEGESAAPAIDPAMADTAIGAVLAAHTPTPASRLAGLWRALAVEIETARSALHSVTLGKAGPADARRTVIAWFKRSDLRGVPAEAPVLLLDASMDPEIVRLWFPTIRIVRLDVERKAFVVGLTDRALGRSSLVEFGDEDGGSDAGRTFARNNRLALANLFEVVSATAGPTLLATYKAILPALRDHPDTADTVARAISKNPTIAKISPLGHLGGLRGSDDYRNYAAVIVAGRLQPTVLAVENLARALFFDAVMPLAFLGANRLPKVGRRRRMRDGSESVALVEAHTAPRIQAVLEQCRERELEQVVDRLRLIHRIRPALVIVASSVVLDITYDAVLPWSDLVPSRAVSALVRGGVLPANASLRAAAFPDLWTSAEAAKKDGQRAGQLGDNPLWKLIQRALSPNCGTAKPLAIDATYRRDGVRGLPSAAKALADLTDDEIKAALEGLHGDAIKDLRVVRPVAAEAVPEGVSDATAAGQDTDSLAVGGVVVPFPDAIPGAANTDAGCNCGPCPQPMIAQTYVAPATA</sequence>
<dbReference type="RefSeq" id="WP_045580664.1">
    <property type="nucleotide sequence ID" value="NZ_CP012401.1"/>
</dbReference>
<protein>
    <submittedName>
        <fullName evidence="1">Uncharacterized protein</fullName>
    </submittedName>
</protein>
<evidence type="ECO:0000313" key="2">
    <source>
        <dbReference type="Proteomes" id="UP000069935"/>
    </source>
</evidence>
<accession>A0AAC8VWV6</accession>
<dbReference type="AlphaFoldDB" id="A0AAC8VWV6"/>
<reference evidence="2" key="1">
    <citation type="submission" date="2015-08" db="EMBL/GenBank/DDBJ databases">
        <title>Complete Genome Sequence of Azospirillum thiophilum BV-S.</title>
        <authorList>
            <person name="Fomenkov A."/>
            <person name="Vincze T."/>
            <person name="Grabovich M."/>
            <person name="Dubinina G."/>
            <person name="Orlova M."/>
            <person name="Belousova E."/>
            <person name="Roberts R.J."/>
        </authorList>
    </citation>
    <scope>NUCLEOTIDE SEQUENCE [LARGE SCALE GENOMIC DNA]</scope>
    <source>
        <strain evidence="2">BV-S</strain>
    </source>
</reference>
<keyword evidence="2" id="KW-1185">Reference proteome</keyword>